<reference evidence="2" key="2">
    <citation type="submission" date="2019-06" db="EMBL/GenBank/DDBJ databases">
        <title>Genomics analysis of Aphanomyces spp. identifies a new class of oomycete effector associated with host adaptation.</title>
        <authorList>
            <person name="Gaulin E."/>
        </authorList>
    </citation>
    <scope>NUCLEOTIDE SEQUENCE</scope>
    <source>
        <strain evidence="2">CBS 578.67</strain>
    </source>
</reference>
<dbReference type="AlphaFoldDB" id="A0A485LRB5"/>
<feature type="transmembrane region" description="Helical" evidence="1">
    <location>
        <begin position="798"/>
        <end position="817"/>
    </location>
</feature>
<keyword evidence="1" id="KW-0812">Transmembrane</keyword>
<dbReference type="OrthoDB" id="73099at2759"/>
<keyword evidence="4" id="KW-1185">Reference proteome</keyword>
<evidence type="ECO:0000313" key="4">
    <source>
        <dbReference type="Proteomes" id="UP000332933"/>
    </source>
</evidence>
<dbReference type="Proteomes" id="UP000332933">
    <property type="component" value="Unassembled WGS sequence"/>
</dbReference>
<evidence type="ECO:0000256" key="1">
    <source>
        <dbReference type="SAM" id="Phobius"/>
    </source>
</evidence>
<name>A0A485LRB5_9STRA</name>
<accession>A0A485LRB5</accession>
<keyword evidence="1" id="KW-1133">Transmembrane helix</keyword>
<dbReference type="EMBL" id="VJMH01007443">
    <property type="protein sequence ID" value="KAF0683176.1"/>
    <property type="molecule type" value="Genomic_DNA"/>
</dbReference>
<gene>
    <name evidence="3" type="primary">Aste57867_24740</name>
    <name evidence="2" type="ORF">As57867_024662</name>
    <name evidence="3" type="ORF">ASTE57867_24740</name>
</gene>
<proteinExistence type="predicted"/>
<evidence type="ECO:0000313" key="2">
    <source>
        <dbReference type="EMBL" id="KAF0683176.1"/>
    </source>
</evidence>
<protein>
    <submittedName>
        <fullName evidence="3">Aste57867_24740 protein</fullName>
    </submittedName>
</protein>
<organism evidence="3 4">
    <name type="scientific">Aphanomyces stellatus</name>
    <dbReference type="NCBI Taxonomy" id="120398"/>
    <lineage>
        <taxon>Eukaryota</taxon>
        <taxon>Sar</taxon>
        <taxon>Stramenopiles</taxon>
        <taxon>Oomycota</taxon>
        <taxon>Saprolegniomycetes</taxon>
        <taxon>Saprolegniales</taxon>
        <taxon>Verrucalvaceae</taxon>
        <taxon>Aphanomyces</taxon>
    </lineage>
</organism>
<dbReference type="EMBL" id="CAADRA010007469">
    <property type="protein sequence ID" value="VFU01376.1"/>
    <property type="molecule type" value="Genomic_DNA"/>
</dbReference>
<evidence type="ECO:0000313" key="3">
    <source>
        <dbReference type="EMBL" id="VFU01376.1"/>
    </source>
</evidence>
<sequence length="835" mass="89963">MFMTSVASAATCAWGTQNKYDYNITTLSSSSETGISMCFGNVFNVNQPLAYPYPFTTLQCHIQLTLVTDVSANGVNRTNTYLYDSQSFVIGTPATLYNLIPHSAGIYRYQLTGYANTPQESTATTCTACLSVTDTFRPFGTTSADCYDSFVDGFTQANIASFLPQVNDTVTFRQKAKNNACSDARCDSIKLIRTSFFGAVIDTSVGDATALTDVPAGWTTCFNAPAVNSEWTILTTSVFDPDTGEPQAYDCARSCEYNLQLKELFTPYACANTYVANSRSRKTCTGDVNQACHYVQSIAATGDDLVAAVAVRLKPSTLFLPNPSAVFPSHGGYQAPSDASRELHFDARCDANNPDFSTFCNLQLQLSDLFQFSATLNTDPAITTLLQARTTTAAPIVFWRFQVNGGVWRPITNASVLSFPQFKSNVIFEAWTACGQVGSAILWTVYAHRTNVLALNDWWHGLWACGDGTCNVPHTDFRVCSFKFDPTTPAYQTMLNPETATSYAPTDANGTPVATCAVIGPSGTQTCMSGCWFNFTICDTGVTQAACADRTLQDGNRFVWCDASGAFVSPPVEDTTALLAATELLSTELFVKWSFAGFQCTWQYANTRACPTLWLNTTAAGTAQPRLVRDVALKMQNAPLTDVTVTCTFAFQSRNPVVPLATHTRTKMVRIRNCDVPVWNAAHPTDHGAYVADTCAVGAWTSNLSLRQPAPFQACAGDLVFPDIATTVYGTMATTIVATVDIQTHALACCNNGTAKPFTCQALGNHSTIGVCSDSTTPGIYYEGGSLSMVKVGSGLDATALVIVVVAVVGLVVAMTMQHRGTIAAVEDYRMPLLD</sequence>
<reference evidence="3 4" key="1">
    <citation type="submission" date="2019-03" db="EMBL/GenBank/DDBJ databases">
        <authorList>
            <person name="Gaulin E."/>
            <person name="Dumas B."/>
        </authorList>
    </citation>
    <scope>NUCLEOTIDE SEQUENCE [LARGE SCALE GENOMIC DNA]</scope>
    <source>
        <strain evidence="3">CBS 568.67</strain>
    </source>
</reference>
<keyword evidence="1" id="KW-0472">Membrane</keyword>